<keyword evidence="2" id="KW-0472">Membrane</keyword>
<keyword evidence="4" id="KW-1185">Reference proteome</keyword>
<evidence type="ECO:0000256" key="1">
    <source>
        <dbReference type="SAM" id="MobiDB-lite"/>
    </source>
</evidence>
<name>A0A402B6H1_9CHLR</name>
<evidence type="ECO:0008006" key="5">
    <source>
        <dbReference type="Google" id="ProtNLM"/>
    </source>
</evidence>
<dbReference type="AlphaFoldDB" id="A0A402B6H1"/>
<protein>
    <recommendedName>
        <fullName evidence="5">DUF1269 domain-containing protein</fullName>
    </recommendedName>
</protein>
<evidence type="ECO:0000313" key="4">
    <source>
        <dbReference type="Proteomes" id="UP000287171"/>
    </source>
</evidence>
<dbReference type="PANTHER" id="PTHR36109:SF2">
    <property type="entry name" value="MEMBRANE PROTEIN"/>
    <property type="match status" value="1"/>
</dbReference>
<dbReference type="Proteomes" id="UP000287171">
    <property type="component" value="Unassembled WGS sequence"/>
</dbReference>
<feature type="transmembrane region" description="Helical" evidence="2">
    <location>
        <begin position="168"/>
        <end position="189"/>
    </location>
</feature>
<gene>
    <name evidence="3" type="ORF">KDA_24350</name>
</gene>
<feature type="compositionally biased region" description="Basic and acidic residues" evidence="1">
    <location>
        <begin position="111"/>
        <end position="126"/>
    </location>
</feature>
<proteinExistence type="predicted"/>
<accession>A0A402B6H1</accession>
<feature type="transmembrane region" description="Helical" evidence="2">
    <location>
        <begin position="195"/>
        <end position="218"/>
    </location>
</feature>
<keyword evidence="2" id="KW-0812">Transmembrane</keyword>
<organism evidence="3 4">
    <name type="scientific">Dictyobacter alpinus</name>
    <dbReference type="NCBI Taxonomy" id="2014873"/>
    <lineage>
        <taxon>Bacteria</taxon>
        <taxon>Bacillati</taxon>
        <taxon>Chloroflexota</taxon>
        <taxon>Ktedonobacteria</taxon>
        <taxon>Ktedonobacterales</taxon>
        <taxon>Dictyobacteraceae</taxon>
        <taxon>Dictyobacter</taxon>
    </lineage>
</organism>
<evidence type="ECO:0000256" key="2">
    <source>
        <dbReference type="SAM" id="Phobius"/>
    </source>
</evidence>
<dbReference type="OrthoDB" id="161169at2"/>
<dbReference type="InterPro" id="IPR052948">
    <property type="entry name" value="Low_temp-induced_all0457"/>
</dbReference>
<sequence length="271" mass="28129">MPEAEKNVIVGIFEDRRAVVGTMDALIKAGFDENQLGFIARTPDEHAEQARQHVQHGHGPKAVARGIIGGLIGAADILLVPFIGPADASNVFATVMPITEEALDHLPYPGSKEDNQPVKRPDDALRTDGTVAGESVAEPLPATSTSTEVPESAESAESEREHQQDERASIITGGVVGGALGAAAAALFLPGIGPIVAGGIVAAALGGGAVGSVAGSFLGTLTEMGIPHEHARQYAEDIKSGHTIITIQDNARREEAIKILREHGALDVHVH</sequence>
<reference evidence="4" key="1">
    <citation type="submission" date="2018-12" db="EMBL/GenBank/DDBJ databases">
        <title>Tengunoibacter tsumagoiensis gen. nov., sp. nov., Dictyobacter kobayashii sp. nov., D. alpinus sp. nov., and D. joshuensis sp. nov. and description of Dictyobacteraceae fam. nov. within the order Ktedonobacterales isolated from Tengu-no-mugimeshi.</title>
        <authorList>
            <person name="Wang C.M."/>
            <person name="Zheng Y."/>
            <person name="Sakai Y."/>
            <person name="Toyoda A."/>
            <person name="Minakuchi Y."/>
            <person name="Abe K."/>
            <person name="Yokota A."/>
            <person name="Yabe S."/>
        </authorList>
    </citation>
    <scope>NUCLEOTIDE SEQUENCE [LARGE SCALE GENOMIC DNA]</scope>
    <source>
        <strain evidence="4">Uno16</strain>
    </source>
</reference>
<feature type="region of interest" description="Disordered" evidence="1">
    <location>
        <begin position="105"/>
        <end position="165"/>
    </location>
</feature>
<keyword evidence="2" id="KW-1133">Transmembrane helix</keyword>
<feature type="compositionally biased region" description="Low complexity" evidence="1">
    <location>
        <begin position="141"/>
        <end position="155"/>
    </location>
</feature>
<dbReference type="PANTHER" id="PTHR36109">
    <property type="entry name" value="MEMBRANE PROTEIN-RELATED"/>
    <property type="match status" value="1"/>
</dbReference>
<evidence type="ECO:0000313" key="3">
    <source>
        <dbReference type="EMBL" id="GCE26951.1"/>
    </source>
</evidence>
<dbReference type="RefSeq" id="WP_126627351.1">
    <property type="nucleotide sequence ID" value="NZ_BIFT01000001.1"/>
</dbReference>
<dbReference type="EMBL" id="BIFT01000001">
    <property type="protein sequence ID" value="GCE26951.1"/>
    <property type="molecule type" value="Genomic_DNA"/>
</dbReference>
<comment type="caution">
    <text evidence="3">The sequence shown here is derived from an EMBL/GenBank/DDBJ whole genome shotgun (WGS) entry which is preliminary data.</text>
</comment>